<comment type="caution">
    <text evidence="2">The sequence shown here is derived from an EMBL/GenBank/DDBJ whole genome shotgun (WGS) entry which is preliminary data.</text>
</comment>
<feature type="region of interest" description="Disordered" evidence="1">
    <location>
        <begin position="33"/>
        <end position="149"/>
    </location>
</feature>
<feature type="compositionally biased region" description="Polar residues" evidence="1">
    <location>
        <begin position="56"/>
        <end position="67"/>
    </location>
</feature>
<evidence type="ECO:0000313" key="3">
    <source>
        <dbReference type="Proteomes" id="UP000748025"/>
    </source>
</evidence>
<feature type="compositionally biased region" description="Basic and acidic residues" evidence="1">
    <location>
        <begin position="95"/>
        <end position="105"/>
    </location>
</feature>
<sequence length="166" mass="19128">MATDIDTEQALTADTPQARETSLEFRAVRFLADFSANNDPQHVSDDNRALREGTLKSHSPGSGSIMNPTPPTETILPSIEEDDTKPWPRQRSKRKREEKEKEKKEGKGKRKEKEKKKKKKKKKHARNKGPKRARLDKTNEADKKHVQQDSMRVDWAKIFARVRGDN</sequence>
<feature type="compositionally biased region" description="Basic residues" evidence="1">
    <location>
        <begin position="106"/>
        <end position="132"/>
    </location>
</feature>
<feature type="compositionally biased region" description="Basic and acidic residues" evidence="1">
    <location>
        <begin position="42"/>
        <end position="55"/>
    </location>
</feature>
<feature type="compositionally biased region" description="Polar residues" evidence="1">
    <location>
        <begin position="9"/>
        <end position="20"/>
    </location>
</feature>
<feature type="region of interest" description="Disordered" evidence="1">
    <location>
        <begin position="1"/>
        <end position="20"/>
    </location>
</feature>
<reference evidence="2" key="1">
    <citation type="journal article" date="2020" name="bioRxiv">
        <title>Whole genome comparisons of ergot fungi reveals the divergence and evolution of species within the genus Claviceps are the result of varying mechanisms driving genome evolution and host range expansion.</title>
        <authorList>
            <person name="Wyka S.A."/>
            <person name="Mondo S.J."/>
            <person name="Liu M."/>
            <person name="Dettman J."/>
            <person name="Nalam V."/>
            <person name="Broders K.D."/>
        </authorList>
    </citation>
    <scope>NUCLEOTIDE SEQUENCE</scope>
    <source>
        <strain evidence="2">CCC 602</strain>
    </source>
</reference>
<accession>A0A9P7N7Q3</accession>
<proteinExistence type="predicted"/>
<dbReference type="AlphaFoldDB" id="A0A9P7N7Q3"/>
<evidence type="ECO:0000313" key="2">
    <source>
        <dbReference type="EMBL" id="KAG5995194.1"/>
    </source>
</evidence>
<dbReference type="Proteomes" id="UP000748025">
    <property type="component" value="Unassembled WGS sequence"/>
</dbReference>
<keyword evidence="3" id="KW-1185">Reference proteome</keyword>
<evidence type="ECO:0000256" key="1">
    <source>
        <dbReference type="SAM" id="MobiDB-lite"/>
    </source>
</evidence>
<gene>
    <name evidence="2" type="ORF">E4U43_003094</name>
</gene>
<dbReference type="EMBL" id="SRPW01002163">
    <property type="protein sequence ID" value="KAG5995194.1"/>
    <property type="molecule type" value="Genomic_DNA"/>
</dbReference>
<feature type="compositionally biased region" description="Basic and acidic residues" evidence="1">
    <location>
        <begin position="133"/>
        <end position="149"/>
    </location>
</feature>
<organism evidence="2 3">
    <name type="scientific">Claviceps pusilla</name>
    <dbReference type="NCBI Taxonomy" id="123648"/>
    <lineage>
        <taxon>Eukaryota</taxon>
        <taxon>Fungi</taxon>
        <taxon>Dikarya</taxon>
        <taxon>Ascomycota</taxon>
        <taxon>Pezizomycotina</taxon>
        <taxon>Sordariomycetes</taxon>
        <taxon>Hypocreomycetidae</taxon>
        <taxon>Hypocreales</taxon>
        <taxon>Clavicipitaceae</taxon>
        <taxon>Claviceps</taxon>
    </lineage>
</organism>
<protein>
    <submittedName>
        <fullName evidence="2">Uncharacterized protein</fullName>
    </submittedName>
</protein>
<name>A0A9P7N7Q3_9HYPO</name>